<keyword evidence="2" id="KW-1185">Reference proteome</keyword>
<sequence>MQRIAQARVTLRPPRVDLVRKHAAALHLRVFPATGRTRPALGLLRRGGSRRGRLARLAHIFRWSASA</sequence>
<dbReference type="RefSeq" id="WP_206230787.1">
    <property type="nucleotide sequence ID" value="NZ_JAFIWB010000028.1"/>
</dbReference>
<name>A0ABS3B747_9XANT</name>
<comment type="caution">
    <text evidence="1">The sequence shown here is derived from an EMBL/GenBank/DDBJ whole genome shotgun (WGS) entry which is preliminary data.</text>
</comment>
<gene>
    <name evidence="1" type="ORF">JR064_19310</name>
</gene>
<reference evidence="1 2" key="1">
    <citation type="submission" date="2021-02" db="EMBL/GenBank/DDBJ databases">
        <title>Taxonomically Unique Crown Gall-Associated Xanthomonas Stains Have Deficiency in Virulence Repertories.</title>
        <authorList>
            <person name="Mafakheri H."/>
            <person name="Taghavi S.M."/>
            <person name="Dimkic I."/>
            <person name="Nemanja K."/>
            <person name="Osdaghi E."/>
        </authorList>
    </citation>
    <scope>NUCLEOTIDE SEQUENCE [LARGE SCALE GENOMIC DNA]</scope>
    <source>
        <strain evidence="1 2">FX4</strain>
    </source>
</reference>
<protein>
    <submittedName>
        <fullName evidence="1">Uncharacterized protein</fullName>
    </submittedName>
</protein>
<accession>A0ABS3B747</accession>
<dbReference type="EMBL" id="JAFIWB010000028">
    <property type="protein sequence ID" value="MBN6104316.1"/>
    <property type="molecule type" value="Genomic_DNA"/>
</dbReference>
<evidence type="ECO:0000313" key="2">
    <source>
        <dbReference type="Proteomes" id="UP000695802"/>
    </source>
</evidence>
<evidence type="ECO:0000313" key="1">
    <source>
        <dbReference type="EMBL" id="MBN6104316.1"/>
    </source>
</evidence>
<proteinExistence type="predicted"/>
<dbReference type="Proteomes" id="UP000695802">
    <property type="component" value="Unassembled WGS sequence"/>
</dbReference>
<organism evidence="1 2">
    <name type="scientific">Xanthomonas bonasiae</name>
    <dbReference type="NCBI Taxonomy" id="2810351"/>
    <lineage>
        <taxon>Bacteria</taxon>
        <taxon>Pseudomonadati</taxon>
        <taxon>Pseudomonadota</taxon>
        <taxon>Gammaproteobacteria</taxon>
        <taxon>Lysobacterales</taxon>
        <taxon>Lysobacteraceae</taxon>
        <taxon>Xanthomonas</taxon>
    </lineage>
</organism>